<keyword evidence="1" id="KW-0396">Initiation factor</keyword>
<comment type="caution">
    <text evidence="1">The sequence shown here is derived from an EMBL/GenBank/DDBJ whole genome shotgun (WGS) entry which is preliminary data.</text>
</comment>
<organism evidence="1 2">
    <name type="scientific">Auriscalpium vulgare</name>
    <dbReference type="NCBI Taxonomy" id="40419"/>
    <lineage>
        <taxon>Eukaryota</taxon>
        <taxon>Fungi</taxon>
        <taxon>Dikarya</taxon>
        <taxon>Basidiomycota</taxon>
        <taxon>Agaricomycotina</taxon>
        <taxon>Agaricomycetes</taxon>
        <taxon>Russulales</taxon>
        <taxon>Auriscalpiaceae</taxon>
        <taxon>Auriscalpium</taxon>
    </lineage>
</organism>
<gene>
    <name evidence="1" type="ORF">FA95DRAFT_1588965</name>
</gene>
<keyword evidence="2" id="KW-1185">Reference proteome</keyword>
<evidence type="ECO:0000313" key="1">
    <source>
        <dbReference type="EMBL" id="KAI0047857.1"/>
    </source>
</evidence>
<evidence type="ECO:0000313" key="2">
    <source>
        <dbReference type="Proteomes" id="UP000814033"/>
    </source>
</evidence>
<accession>A0ACB8RVM8</accession>
<dbReference type="Proteomes" id="UP000814033">
    <property type="component" value="Unassembled WGS sequence"/>
</dbReference>
<reference evidence="1" key="2">
    <citation type="journal article" date="2022" name="New Phytol.">
        <title>Evolutionary transition to the ectomycorrhizal habit in the genomes of a hyperdiverse lineage of mushroom-forming fungi.</title>
        <authorList>
            <person name="Looney B."/>
            <person name="Miyauchi S."/>
            <person name="Morin E."/>
            <person name="Drula E."/>
            <person name="Courty P.E."/>
            <person name="Kohler A."/>
            <person name="Kuo A."/>
            <person name="LaButti K."/>
            <person name="Pangilinan J."/>
            <person name="Lipzen A."/>
            <person name="Riley R."/>
            <person name="Andreopoulos W."/>
            <person name="He G."/>
            <person name="Johnson J."/>
            <person name="Nolan M."/>
            <person name="Tritt A."/>
            <person name="Barry K.W."/>
            <person name="Grigoriev I.V."/>
            <person name="Nagy L.G."/>
            <person name="Hibbett D."/>
            <person name="Henrissat B."/>
            <person name="Matheny P.B."/>
            <person name="Labbe J."/>
            <person name="Martin F.M."/>
        </authorList>
    </citation>
    <scope>NUCLEOTIDE SEQUENCE</scope>
    <source>
        <strain evidence="1">FP105234-sp</strain>
    </source>
</reference>
<protein>
    <submittedName>
        <fullName evidence="1">Translation initiation factor eIF4e</fullName>
    </submittedName>
</protein>
<sequence length="319" mass="34938">MSGYFSNLSSTQSRFLANKDKDAGSSTMTTTAATPAAPAPTLRPRVSSKHFSTSLSDGDRGAAKEKTPAPSTATAQPPHPLRNTYAACSCVLVFDLCAHVASRSWVFWFRQQRAPGNKITNYEEGIKKISAFSSVESFWSLWTHLHPPSALLPTTDYLLFHSGIRRPVWEDPLNIGGGKWIIRLRKGVADRIWEDLVLAIVGDQFAPGDAAGSKADGAESWRSGGGAGAGAKDAKEGAAKEEEWPEICGCTISVRQSEDIVSIWNRIEAEQKVRDRIRDTIRRVLHLPASTIMEYKSNNDSMQDKSSFRNSAIDRTPLS</sequence>
<proteinExistence type="predicted"/>
<name>A0ACB8RVM8_9AGAM</name>
<dbReference type="EMBL" id="MU275896">
    <property type="protein sequence ID" value="KAI0047857.1"/>
    <property type="molecule type" value="Genomic_DNA"/>
</dbReference>
<reference evidence="1" key="1">
    <citation type="submission" date="2021-02" db="EMBL/GenBank/DDBJ databases">
        <authorList>
            <consortium name="DOE Joint Genome Institute"/>
            <person name="Ahrendt S."/>
            <person name="Looney B.P."/>
            <person name="Miyauchi S."/>
            <person name="Morin E."/>
            <person name="Drula E."/>
            <person name="Courty P.E."/>
            <person name="Chicoki N."/>
            <person name="Fauchery L."/>
            <person name="Kohler A."/>
            <person name="Kuo A."/>
            <person name="Labutti K."/>
            <person name="Pangilinan J."/>
            <person name="Lipzen A."/>
            <person name="Riley R."/>
            <person name="Andreopoulos W."/>
            <person name="He G."/>
            <person name="Johnson J."/>
            <person name="Barry K.W."/>
            <person name="Grigoriev I.V."/>
            <person name="Nagy L."/>
            <person name="Hibbett D."/>
            <person name="Henrissat B."/>
            <person name="Matheny P.B."/>
            <person name="Labbe J."/>
            <person name="Martin F."/>
        </authorList>
    </citation>
    <scope>NUCLEOTIDE SEQUENCE</scope>
    <source>
        <strain evidence="1">FP105234-sp</strain>
    </source>
</reference>
<keyword evidence="1" id="KW-0648">Protein biosynthesis</keyword>